<name>Q119V9_TRIEI</name>
<dbReference type="SUPFAM" id="SSF52540">
    <property type="entry name" value="P-loop containing nucleoside triphosphate hydrolases"/>
    <property type="match status" value="1"/>
</dbReference>
<dbReference type="AlphaFoldDB" id="Q119V9"/>
<dbReference type="RefSeq" id="WP_011610111.1">
    <property type="nucleotide sequence ID" value="NC_008312.1"/>
</dbReference>
<evidence type="ECO:0000313" key="1">
    <source>
        <dbReference type="EMBL" id="ABG49715.1"/>
    </source>
</evidence>
<gene>
    <name evidence="1" type="ordered locus">Tery_0227</name>
</gene>
<reference evidence="1" key="1">
    <citation type="submission" date="2006-06" db="EMBL/GenBank/DDBJ databases">
        <title>Complete sequence of Trichodesmium erythraeum IMS101.</title>
        <authorList>
            <consortium name="US DOE Joint Genome Institute"/>
            <person name="Copeland A."/>
            <person name="Lucas S."/>
            <person name="Lapidus A."/>
            <person name="Barry K."/>
            <person name="Detter J.C."/>
            <person name="Glavina del Rio T."/>
            <person name="Hammon N."/>
            <person name="Israni S."/>
            <person name="Dalin E."/>
            <person name="Tice H."/>
            <person name="Pitluck S."/>
            <person name="Kiss H."/>
            <person name="Munk A.C."/>
            <person name="Brettin T."/>
            <person name="Bruce D."/>
            <person name="Han C."/>
            <person name="Tapia R."/>
            <person name="Gilna P."/>
            <person name="Schmutz J."/>
            <person name="Larimer F."/>
            <person name="Land M."/>
            <person name="Hauser L."/>
            <person name="Kyrpides N."/>
            <person name="Kim E."/>
            <person name="Richardson P."/>
        </authorList>
    </citation>
    <scope>NUCLEOTIDE SEQUENCE [LARGE SCALE GENOMIC DNA]</scope>
    <source>
        <strain evidence="1">IMS101</strain>
    </source>
</reference>
<dbReference type="KEGG" id="ter:Tery_0227"/>
<dbReference type="PANTHER" id="PTHR34301:SF8">
    <property type="entry name" value="ATPASE DOMAIN-CONTAINING PROTEIN"/>
    <property type="match status" value="1"/>
</dbReference>
<organism evidence="1">
    <name type="scientific">Trichodesmium erythraeum (strain IMS101)</name>
    <dbReference type="NCBI Taxonomy" id="203124"/>
    <lineage>
        <taxon>Bacteria</taxon>
        <taxon>Bacillati</taxon>
        <taxon>Cyanobacteriota</taxon>
        <taxon>Cyanophyceae</taxon>
        <taxon>Oscillatoriophycideae</taxon>
        <taxon>Oscillatoriales</taxon>
        <taxon>Microcoleaceae</taxon>
        <taxon>Trichodesmium</taxon>
    </lineage>
</organism>
<dbReference type="OrthoDB" id="502668at2"/>
<sequence>MNKEIFEYIYSSQLTKNDEKTLKLLFANKQRKEIAKALKCVETNVSHKFKAIAKKFNYLESNQNCKATEYLVKIFSQYKPDMVDQQLIKSYASYPILMPDKPEEPDSPFYIERHQIPRRSVESQCYETIERPGSLIRIKAPKKMGKTSLINQIQAKANDNNYISQYLRFDLLIEPPNISSVNNFIKAFNKIIKSRFPDVSKGSNWDNNNAKISCTKDLKSLLLNLQKNLVLILDEVDEIFQYPEITKDFCGMLRHWYEESNNVKIWKNLRIVIAYSTEYHGKLDIYQSPFNVGSSIELKEFTKEEVTRLIFLYQLDPKIVTDLMSMVGGHPYLIRLALYRMSQEELTIEKFLKEAPTDSGIYRDHFSRHLETIDKRSKIKTVFQEILKANEPVSFSDKNREVRQLEAMGLIKIEGNKAKTGCQLYQKYFGEFLLGIRF</sequence>
<dbReference type="EMBL" id="CP000393">
    <property type="protein sequence ID" value="ABG49715.1"/>
    <property type="molecule type" value="Genomic_DNA"/>
</dbReference>
<dbReference type="HOGENOM" id="CLU_021307_2_0_3"/>
<dbReference type="Gene3D" id="3.40.50.300">
    <property type="entry name" value="P-loop containing nucleotide triphosphate hydrolases"/>
    <property type="match status" value="1"/>
</dbReference>
<evidence type="ECO:0008006" key="2">
    <source>
        <dbReference type="Google" id="ProtNLM"/>
    </source>
</evidence>
<accession>Q119V9</accession>
<proteinExistence type="predicted"/>
<dbReference type="InterPro" id="IPR027417">
    <property type="entry name" value="P-loop_NTPase"/>
</dbReference>
<dbReference type="STRING" id="203124.Tery_0227"/>
<dbReference type="eggNOG" id="COG1672">
    <property type="taxonomic scope" value="Bacteria"/>
</dbReference>
<protein>
    <recommendedName>
        <fullName evidence="2">HTH luxR-type domain-containing protein</fullName>
    </recommendedName>
</protein>
<dbReference type="Pfam" id="PF14516">
    <property type="entry name" value="AAA_35"/>
    <property type="match status" value="1"/>
</dbReference>
<dbReference type="PANTHER" id="PTHR34301">
    <property type="entry name" value="DNA-BINDING PROTEIN-RELATED"/>
    <property type="match status" value="1"/>
</dbReference>